<dbReference type="InterPro" id="IPR027443">
    <property type="entry name" value="IPNS-like_sf"/>
</dbReference>
<sequence>MSASPVSITFVDLFDDSSALYDKLEEAFGAGPSSLGLLVITHLPPAYGAQRDRLLRQSARFAALPDKVKAKYEDAASSYSFGWSHGKEKMNGKPDLHKGSFYANPSTDLPIARSEAITRANPSYYSANIWPSQQDCPSYETDFKTLSSFMRDIGIQLAKRCDELIDSRTTKGKMRASEMIQHSQCSKARLLHYFPVPGQELRLDGSTSSPAAPAIASEDDLCGWHLDHSILTVLTQAMYLLHSSDAQTRPEPLAIPSPNPDAGLYIRTHATAGCASRVLKVNIPPDSVAIQLGEAIQVMSHGELLGTTHCVRAGQVSHQATAGIRHAIEQSADRSLWQTVQGAVITRETLAVFLQPDVDDLLTHDLSFGGFTQQKLIRRSKPSKGSKDITSGTLSEHARRSVARERCPVTQRFICQTWFTLQPGRRRPDAR</sequence>
<dbReference type="SUPFAM" id="SSF51197">
    <property type="entry name" value="Clavaminate synthase-like"/>
    <property type="match status" value="1"/>
</dbReference>
<dbReference type="EMBL" id="BABT02000150">
    <property type="protein sequence ID" value="GAA98103.1"/>
    <property type="molecule type" value="Genomic_DNA"/>
</dbReference>
<dbReference type="STRING" id="764103.G7E5J3"/>
<reference evidence="2 3" key="2">
    <citation type="journal article" date="2012" name="Open Biol.">
        <title>Characteristics of nucleosomes and linker DNA regions on the genome of the basidiomycete Mixia osmundae revealed by mono- and dinucleosome mapping.</title>
        <authorList>
            <person name="Nishida H."/>
            <person name="Kondo S."/>
            <person name="Matsumoto T."/>
            <person name="Suzuki Y."/>
            <person name="Yoshikawa H."/>
            <person name="Taylor T.D."/>
            <person name="Sugiyama J."/>
        </authorList>
    </citation>
    <scope>NUCLEOTIDE SEQUENCE [LARGE SCALE GENOMIC DNA]</scope>
    <source>
        <strain evidence="3">CBS 9802 / IAM 14324 / JCM 22182 / KY 12970</strain>
    </source>
</reference>
<evidence type="ECO:0000313" key="3">
    <source>
        <dbReference type="Proteomes" id="UP000009131"/>
    </source>
</evidence>
<dbReference type="HOGENOM" id="CLU_045411_1_0_1"/>
<dbReference type="Gene3D" id="2.60.120.330">
    <property type="entry name" value="B-lactam Antibiotic, Isopenicillin N Synthase, Chain"/>
    <property type="match status" value="1"/>
</dbReference>
<keyword evidence="3" id="KW-1185">Reference proteome</keyword>
<dbReference type="PANTHER" id="PTHR48420">
    <property type="entry name" value="NON-HAEM DIOXYGENASE N-TERMINAL DOMAIN-CONTAINING PROTEIN"/>
    <property type="match status" value="1"/>
</dbReference>
<evidence type="ECO:0000313" key="2">
    <source>
        <dbReference type="EMBL" id="GAA98103.1"/>
    </source>
</evidence>
<name>G7E5J3_MIXOS</name>
<dbReference type="eggNOG" id="ENOG502QRGK">
    <property type="taxonomic scope" value="Eukaryota"/>
</dbReference>
<feature type="region of interest" description="Disordered" evidence="1">
    <location>
        <begin position="379"/>
        <end position="401"/>
    </location>
</feature>
<dbReference type="PANTHER" id="PTHR48420:SF1">
    <property type="entry name" value="NON-HAEM DIOXYGENASE N-TERMINAL DOMAIN-CONTAINING PROTEIN"/>
    <property type="match status" value="1"/>
</dbReference>
<dbReference type="Proteomes" id="UP000009131">
    <property type="component" value="Unassembled WGS sequence"/>
</dbReference>
<comment type="caution">
    <text evidence="2">The sequence shown here is derived from an EMBL/GenBank/DDBJ whole genome shotgun (WGS) entry which is preliminary data.</text>
</comment>
<evidence type="ECO:0000256" key="1">
    <source>
        <dbReference type="SAM" id="MobiDB-lite"/>
    </source>
</evidence>
<accession>G7E5J3</accession>
<reference evidence="2 3" key="1">
    <citation type="journal article" date="2011" name="J. Gen. Appl. Microbiol.">
        <title>Draft genome sequencing of the enigmatic basidiomycete Mixia osmundae.</title>
        <authorList>
            <person name="Nishida H."/>
            <person name="Nagatsuka Y."/>
            <person name="Sugiyama J."/>
        </authorList>
    </citation>
    <scope>NUCLEOTIDE SEQUENCE [LARGE SCALE GENOMIC DNA]</scope>
    <source>
        <strain evidence="3">CBS 9802 / IAM 14324 / JCM 22182 / KY 12970</strain>
    </source>
</reference>
<dbReference type="OrthoDB" id="438224at2759"/>
<gene>
    <name evidence="2" type="primary">Mo04786</name>
    <name evidence="2" type="ORF">E5Q_04786</name>
</gene>
<protein>
    <submittedName>
        <fullName evidence="2">Uncharacterized protein</fullName>
    </submittedName>
</protein>
<dbReference type="InParanoid" id="G7E5J3"/>
<organism evidence="2 3">
    <name type="scientific">Mixia osmundae (strain CBS 9802 / IAM 14324 / JCM 22182 / KY 12970)</name>
    <dbReference type="NCBI Taxonomy" id="764103"/>
    <lineage>
        <taxon>Eukaryota</taxon>
        <taxon>Fungi</taxon>
        <taxon>Dikarya</taxon>
        <taxon>Basidiomycota</taxon>
        <taxon>Pucciniomycotina</taxon>
        <taxon>Mixiomycetes</taxon>
        <taxon>Mixiales</taxon>
        <taxon>Mixiaceae</taxon>
        <taxon>Mixia</taxon>
    </lineage>
</organism>
<proteinExistence type="predicted"/>
<dbReference type="AlphaFoldDB" id="G7E5J3"/>